<reference evidence="1 2" key="1">
    <citation type="submission" date="2014-04" db="EMBL/GenBank/DDBJ databases">
        <title>Evolutionary Origins and Diversification of the Mycorrhizal Mutualists.</title>
        <authorList>
            <consortium name="DOE Joint Genome Institute"/>
            <consortium name="Mycorrhizal Genomics Consortium"/>
            <person name="Kohler A."/>
            <person name="Kuo A."/>
            <person name="Nagy L.G."/>
            <person name="Floudas D."/>
            <person name="Copeland A."/>
            <person name="Barry K.W."/>
            <person name="Cichocki N."/>
            <person name="Veneault-Fourrey C."/>
            <person name="LaButti K."/>
            <person name="Lindquist E.A."/>
            <person name="Lipzen A."/>
            <person name="Lundell T."/>
            <person name="Morin E."/>
            <person name="Murat C."/>
            <person name="Riley R."/>
            <person name="Ohm R."/>
            <person name="Sun H."/>
            <person name="Tunlid A."/>
            <person name="Henrissat B."/>
            <person name="Grigoriev I.V."/>
            <person name="Hibbett D.S."/>
            <person name="Martin F."/>
        </authorList>
    </citation>
    <scope>NUCLEOTIDE SEQUENCE [LARGE SCALE GENOMIC DNA]</scope>
    <source>
        <strain evidence="1 2">FD-317 M1</strain>
    </source>
</reference>
<protein>
    <submittedName>
        <fullName evidence="1">Uncharacterized protein</fullName>
    </submittedName>
</protein>
<keyword evidence="2" id="KW-1185">Reference proteome</keyword>
<dbReference type="AlphaFoldDB" id="A0A0D0C9S0"/>
<organism evidence="1 2">
    <name type="scientific">Collybiopsis luxurians FD-317 M1</name>
    <dbReference type="NCBI Taxonomy" id="944289"/>
    <lineage>
        <taxon>Eukaryota</taxon>
        <taxon>Fungi</taxon>
        <taxon>Dikarya</taxon>
        <taxon>Basidiomycota</taxon>
        <taxon>Agaricomycotina</taxon>
        <taxon>Agaricomycetes</taxon>
        <taxon>Agaricomycetidae</taxon>
        <taxon>Agaricales</taxon>
        <taxon>Marasmiineae</taxon>
        <taxon>Omphalotaceae</taxon>
        <taxon>Collybiopsis</taxon>
        <taxon>Collybiopsis luxurians</taxon>
    </lineage>
</organism>
<name>A0A0D0C9S0_9AGAR</name>
<feature type="non-terminal residue" evidence="1">
    <location>
        <position position="75"/>
    </location>
</feature>
<dbReference type="Proteomes" id="UP000053593">
    <property type="component" value="Unassembled WGS sequence"/>
</dbReference>
<proteinExistence type="predicted"/>
<dbReference type="EMBL" id="KN834862">
    <property type="protein sequence ID" value="KIK51503.1"/>
    <property type="molecule type" value="Genomic_DNA"/>
</dbReference>
<gene>
    <name evidence="1" type="ORF">GYMLUDRAFT_50525</name>
</gene>
<evidence type="ECO:0000313" key="2">
    <source>
        <dbReference type="Proteomes" id="UP000053593"/>
    </source>
</evidence>
<feature type="non-terminal residue" evidence="1">
    <location>
        <position position="1"/>
    </location>
</feature>
<sequence>SMNPEPSLTALGLSLEGQSDDTYDPVNTIHSISTAMDELMNEKHRRADTIARTSDKYICSELECGVQEVTTSSSV</sequence>
<evidence type="ECO:0000313" key="1">
    <source>
        <dbReference type="EMBL" id="KIK51503.1"/>
    </source>
</evidence>
<dbReference type="HOGENOM" id="CLU_2677737_0_0_1"/>
<accession>A0A0D0C9S0</accession>